<dbReference type="Gene3D" id="6.10.140.2220">
    <property type="match status" value="1"/>
</dbReference>
<dbReference type="PROSITE" id="PS50865">
    <property type="entry name" value="ZF_MYND_2"/>
    <property type="match status" value="1"/>
</dbReference>
<evidence type="ECO:0000256" key="3">
    <source>
        <dbReference type="ARBA" id="ARBA00022833"/>
    </source>
</evidence>
<feature type="domain" description="MYND-type" evidence="5">
    <location>
        <begin position="249"/>
        <end position="285"/>
    </location>
</feature>
<sequence>MEEALTRQEILHSLYSMGVELPPATKLPDEALNSRLDDAIKSCQELPDILPSPASSTLRITSLGDWPSGRLKVAKAIDRANLGEVAQNSMLNPELQGSGVDVLGDLRYIVHGFADNWDQKMKAFFLNDPDDQQTLTIALRIVHIKRIDDSTPVLTVLYSTYTPEAVSLAEAWDDEQADPATGQPPTYMKTTLIQQKALLRILKFNSRYVPANFHPDRSALESDFKVSYIFPVGPLSFEALGKLNLDTGCAICGSRTVKKCSQCYSVGYCGPECQKQDWKNHKQSCVSVKGGTWRTIRVSSCLPGTSGMFASDMNQLASTRRPFGPMTQVDGTSPPPNIHGSRVFLIKLQFGSSHLYIYDRKKSMKCFFVKDNTNREVFDEFLVEMQRSPRVMHDGLKMYRWAKREGDWDLSVCLDKLPLETIRW</sequence>
<dbReference type="PROSITE" id="PS01360">
    <property type="entry name" value="ZF_MYND_1"/>
    <property type="match status" value="1"/>
</dbReference>
<dbReference type="EMBL" id="JASBNA010000022">
    <property type="protein sequence ID" value="KAK7685082.1"/>
    <property type="molecule type" value="Genomic_DNA"/>
</dbReference>
<reference evidence="6 7" key="1">
    <citation type="submission" date="2022-09" db="EMBL/GenBank/DDBJ databases">
        <authorList>
            <person name="Palmer J.M."/>
        </authorList>
    </citation>
    <scope>NUCLEOTIDE SEQUENCE [LARGE SCALE GENOMIC DNA]</scope>
    <source>
        <strain evidence="6 7">DSM 7382</strain>
    </source>
</reference>
<dbReference type="AlphaFoldDB" id="A0AAW0G0N0"/>
<keyword evidence="7" id="KW-1185">Reference proteome</keyword>
<keyword evidence="3" id="KW-0862">Zinc</keyword>
<keyword evidence="2 4" id="KW-0863">Zinc-finger</keyword>
<dbReference type="Proteomes" id="UP001385951">
    <property type="component" value="Unassembled WGS sequence"/>
</dbReference>
<proteinExistence type="predicted"/>
<evidence type="ECO:0000313" key="7">
    <source>
        <dbReference type="Proteomes" id="UP001385951"/>
    </source>
</evidence>
<dbReference type="GO" id="GO:0008270">
    <property type="term" value="F:zinc ion binding"/>
    <property type="evidence" value="ECO:0007669"/>
    <property type="project" value="UniProtKB-KW"/>
</dbReference>
<evidence type="ECO:0000256" key="2">
    <source>
        <dbReference type="ARBA" id="ARBA00022771"/>
    </source>
</evidence>
<evidence type="ECO:0000256" key="4">
    <source>
        <dbReference type="PROSITE-ProRule" id="PRU00134"/>
    </source>
</evidence>
<keyword evidence="1" id="KW-0479">Metal-binding</keyword>
<evidence type="ECO:0000313" key="6">
    <source>
        <dbReference type="EMBL" id="KAK7685082.1"/>
    </source>
</evidence>
<dbReference type="Pfam" id="PF01753">
    <property type="entry name" value="zf-MYND"/>
    <property type="match status" value="1"/>
</dbReference>
<name>A0AAW0G0N0_9APHY</name>
<protein>
    <recommendedName>
        <fullName evidence="5">MYND-type domain-containing protein</fullName>
    </recommendedName>
</protein>
<gene>
    <name evidence="6" type="ORF">QCA50_011919</name>
</gene>
<accession>A0AAW0G0N0</accession>
<organism evidence="6 7">
    <name type="scientific">Cerrena zonata</name>
    <dbReference type="NCBI Taxonomy" id="2478898"/>
    <lineage>
        <taxon>Eukaryota</taxon>
        <taxon>Fungi</taxon>
        <taxon>Dikarya</taxon>
        <taxon>Basidiomycota</taxon>
        <taxon>Agaricomycotina</taxon>
        <taxon>Agaricomycetes</taxon>
        <taxon>Polyporales</taxon>
        <taxon>Cerrenaceae</taxon>
        <taxon>Cerrena</taxon>
    </lineage>
</organism>
<evidence type="ECO:0000256" key="1">
    <source>
        <dbReference type="ARBA" id="ARBA00022723"/>
    </source>
</evidence>
<evidence type="ECO:0000259" key="5">
    <source>
        <dbReference type="PROSITE" id="PS50865"/>
    </source>
</evidence>
<dbReference type="InterPro" id="IPR002893">
    <property type="entry name" value="Znf_MYND"/>
</dbReference>
<dbReference type="SUPFAM" id="SSF144232">
    <property type="entry name" value="HIT/MYND zinc finger-like"/>
    <property type="match status" value="1"/>
</dbReference>
<comment type="caution">
    <text evidence="6">The sequence shown here is derived from an EMBL/GenBank/DDBJ whole genome shotgun (WGS) entry which is preliminary data.</text>
</comment>